<accession>A0A2M6YPA3</accession>
<feature type="region of interest" description="Disordered" evidence="7">
    <location>
        <begin position="1"/>
        <end position="21"/>
    </location>
</feature>
<dbReference type="GO" id="GO:0006355">
    <property type="term" value="P:regulation of DNA-templated transcription"/>
    <property type="evidence" value="ECO:0007669"/>
    <property type="project" value="UniProtKB-UniRule"/>
</dbReference>
<organism evidence="10 11">
    <name type="scientific">Candidatus Shapirobacteria bacterium CG07_land_8_20_14_0_80_39_12</name>
    <dbReference type="NCBI Taxonomy" id="1974480"/>
    <lineage>
        <taxon>Bacteria</taxon>
        <taxon>Candidatus Shapironibacteriota</taxon>
    </lineage>
</organism>
<sequence length="242" mass="26708">MSGHSKWATIKRQKESKDAKRGQVFTKLAKAIAVAVRAGGGITDPEKNFKLRLAIDKARALNAPKENIARAIARGGGGSQGTDWVEVSYEGYGPEGIAVIVEAATDNKNRTTAEIKNLFERGGGSLSSPGAVAFQFKKSGLMTIEKKENPNVQILSLMDLEVDDVQEASDAIEVYTKPELLRETRKKVEQMGFKVLSEEMIMEPLTPVEIKEPQKVEKVLKFIETLEEHDDVQKVYANFEIS</sequence>
<feature type="domain" description="TACO1/YebC-like second and third" evidence="8">
    <location>
        <begin position="86"/>
        <end position="239"/>
    </location>
</feature>
<dbReference type="SUPFAM" id="SSF75625">
    <property type="entry name" value="YebC-like"/>
    <property type="match status" value="1"/>
</dbReference>
<dbReference type="PANTHER" id="PTHR12532">
    <property type="entry name" value="TRANSLATIONAL ACTIVATOR OF CYTOCHROME C OXIDASE 1"/>
    <property type="match status" value="1"/>
</dbReference>
<name>A0A2M6YPA3_9BACT</name>
<dbReference type="GO" id="GO:0003677">
    <property type="term" value="F:DNA binding"/>
    <property type="evidence" value="ECO:0007669"/>
    <property type="project" value="UniProtKB-UniRule"/>
</dbReference>
<keyword evidence="2 6" id="KW-0963">Cytoplasm</keyword>
<dbReference type="HAMAP" id="MF_00693">
    <property type="entry name" value="Transcrip_reg_TACO1"/>
    <property type="match status" value="1"/>
</dbReference>
<evidence type="ECO:0000256" key="6">
    <source>
        <dbReference type="HAMAP-Rule" id="MF_00693"/>
    </source>
</evidence>
<evidence type="ECO:0000256" key="2">
    <source>
        <dbReference type="ARBA" id="ARBA00022490"/>
    </source>
</evidence>
<reference evidence="11" key="1">
    <citation type="submission" date="2017-09" db="EMBL/GenBank/DDBJ databases">
        <title>Depth-based differentiation of microbial function through sediment-hosted aquifers and enrichment of novel symbionts in the deep terrestrial subsurface.</title>
        <authorList>
            <person name="Probst A.J."/>
            <person name="Ladd B."/>
            <person name="Jarett J.K."/>
            <person name="Geller-Mcgrath D.E."/>
            <person name="Sieber C.M.K."/>
            <person name="Emerson J.B."/>
            <person name="Anantharaman K."/>
            <person name="Thomas B.C."/>
            <person name="Malmstrom R."/>
            <person name="Stieglmeier M."/>
            <person name="Klingl A."/>
            <person name="Woyke T."/>
            <person name="Ryan C.M."/>
            <person name="Banfield J.F."/>
        </authorList>
    </citation>
    <scope>NUCLEOTIDE SEQUENCE [LARGE SCALE GENOMIC DNA]</scope>
</reference>
<dbReference type="PANTHER" id="PTHR12532:SF6">
    <property type="entry name" value="TRANSCRIPTIONAL REGULATORY PROTEIN YEBC-RELATED"/>
    <property type="match status" value="1"/>
</dbReference>
<keyword evidence="3 6" id="KW-0805">Transcription regulation</keyword>
<evidence type="ECO:0000313" key="10">
    <source>
        <dbReference type="EMBL" id="PIU32974.1"/>
    </source>
</evidence>
<evidence type="ECO:0000256" key="5">
    <source>
        <dbReference type="ARBA" id="ARBA00023163"/>
    </source>
</evidence>
<dbReference type="Gene3D" id="3.30.70.980">
    <property type="match status" value="2"/>
</dbReference>
<dbReference type="EMBL" id="PEXA01000068">
    <property type="protein sequence ID" value="PIU32974.1"/>
    <property type="molecule type" value="Genomic_DNA"/>
</dbReference>
<comment type="subcellular location">
    <subcellularLocation>
        <location evidence="6">Cytoplasm</location>
    </subcellularLocation>
</comment>
<dbReference type="InterPro" id="IPR002876">
    <property type="entry name" value="Transcrip_reg_TACO1-like"/>
</dbReference>
<dbReference type="InterPro" id="IPR029072">
    <property type="entry name" value="YebC-like"/>
</dbReference>
<dbReference type="NCBIfam" id="NF009044">
    <property type="entry name" value="PRK12378.1"/>
    <property type="match status" value="1"/>
</dbReference>
<dbReference type="NCBIfam" id="NF001030">
    <property type="entry name" value="PRK00110.1"/>
    <property type="match status" value="1"/>
</dbReference>
<dbReference type="NCBIfam" id="TIGR01033">
    <property type="entry name" value="YebC/PmpR family DNA-binding transcriptional regulator"/>
    <property type="match status" value="1"/>
</dbReference>
<feature type="compositionally biased region" description="Basic and acidic residues" evidence="7">
    <location>
        <begin position="12"/>
        <end position="21"/>
    </location>
</feature>
<dbReference type="InterPro" id="IPR048300">
    <property type="entry name" value="TACO1_YebC-like_2nd/3rd_dom"/>
</dbReference>
<evidence type="ECO:0000256" key="1">
    <source>
        <dbReference type="ARBA" id="ARBA00008724"/>
    </source>
</evidence>
<evidence type="ECO:0000256" key="7">
    <source>
        <dbReference type="SAM" id="MobiDB-lite"/>
    </source>
</evidence>
<keyword evidence="5 6" id="KW-0804">Transcription</keyword>
<evidence type="ECO:0000259" key="9">
    <source>
        <dbReference type="Pfam" id="PF20772"/>
    </source>
</evidence>
<gene>
    <name evidence="10" type="ORF">COT04_02515</name>
</gene>
<evidence type="ECO:0000256" key="3">
    <source>
        <dbReference type="ARBA" id="ARBA00023015"/>
    </source>
</evidence>
<dbReference type="AlphaFoldDB" id="A0A2M6YPA3"/>
<evidence type="ECO:0000313" key="11">
    <source>
        <dbReference type="Proteomes" id="UP000229559"/>
    </source>
</evidence>
<dbReference type="FunFam" id="1.10.10.200:FF:000002">
    <property type="entry name" value="Probable transcriptional regulatory protein CLM62_37755"/>
    <property type="match status" value="1"/>
</dbReference>
<dbReference type="Gene3D" id="1.10.10.200">
    <property type="match status" value="1"/>
</dbReference>
<proteinExistence type="inferred from homology"/>
<evidence type="ECO:0000259" key="8">
    <source>
        <dbReference type="Pfam" id="PF01709"/>
    </source>
</evidence>
<dbReference type="InterPro" id="IPR026564">
    <property type="entry name" value="Transcrip_reg_TACO1-like_dom3"/>
</dbReference>
<dbReference type="Proteomes" id="UP000229559">
    <property type="component" value="Unassembled WGS sequence"/>
</dbReference>
<dbReference type="InterPro" id="IPR049083">
    <property type="entry name" value="TACO1_YebC_N"/>
</dbReference>
<dbReference type="InterPro" id="IPR017856">
    <property type="entry name" value="Integrase-like_N"/>
</dbReference>
<dbReference type="Pfam" id="PF01709">
    <property type="entry name" value="Transcrip_reg"/>
    <property type="match status" value="1"/>
</dbReference>
<feature type="domain" description="TACO1/YebC-like N-terminal" evidence="9">
    <location>
        <begin position="5"/>
        <end position="77"/>
    </location>
</feature>
<keyword evidence="4 6" id="KW-0238">DNA-binding</keyword>
<evidence type="ECO:0000256" key="4">
    <source>
        <dbReference type="ARBA" id="ARBA00023125"/>
    </source>
</evidence>
<dbReference type="Pfam" id="PF20772">
    <property type="entry name" value="TACO1_YebC_N"/>
    <property type="match status" value="1"/>
</dbReference>
<dbReference type="GO" id="GO:0005829">
    <property type="term" value="C:cytosol"/>
    <property type="evidence" value="ECO:0007669"/>
    <property type="project" value="TreeGrafter"/>
</dbReference>
<comment type="caution">
    <text evidence="10">The sequence shown here is derived from an EMBL/GenBank/DDBJ whole genome shotgun (WGS) entry which is preliminary data.</text>
</comment>
<comment type="similarity">
    <text evidence="1 6">Belongs to the TACO1 family.</text>
</comment>
<protein>
    <recommendedName>
        <fullName evidence="6">Probable transcriptional regulatory protein COT04_02515</fullName>
    </recommendedName>
</protein>